<evidence type="ECO:0008006" key="6">
    <source>
        <dbReference type="Google" id="ProtNLM"/>
    </source>
</evidence>
<reference evidence="4" key="1">
    <citation type="submission" date="2024-02" db="EMBL/GenBank/DDBJ databases">
        <authorList>
            <consortium name="ELIXIR-Norway"/>
            <consortium name="Elixir Norway"/>
        </authorList>
    </citation>
    <scope>NUCLEOTIDE SEQUENCE</scope>
</reference>
<name>A0ABP0VUI6_9BRYO</name>
<evidence type="ECO:0000256" key="2">
    <source>
        <dbReference type="ARBA" id="ARBA00023163"/>
    </source>
</evidence>
<protein>
    <recommendedName>
        <fullName evidence="6">DELLA protein</fullName>
    </recommendedName>
</protein>
<organism evidence="4 5">
    <name type="scientific">Sphagnum jensenii</name>
    <dbReference type="NCBI Taxonomy" id="128206"/>
    <lineage>
        <taxon>Eukaryota</taxon>
        <taxon>Viridiplantae</taxon>
        <taxon>Streptophyta</taxon>
        <taxon>Embryophyta</taxon>
        <taxon>Bryophyta</taxon>
        <taxon>Sphagnophytina</taxon>
        <taxon>Sphagnopsida</taxon>
        <taxon>Sphagnales</taxon>
        <taxon>Sphagnaceae</taxon>
        <taxon>Sphagnum</taxon>
    </lineage>
</organism>
<gene>
    <name evidence="4" type="ORF">CSSPJE1EN1_LOCUS2530</name>
</gene>
<proteinExistence type="predicted"/>
<dbReference type="EMBL" id="OZ020105">
    <property type="protein sequence ID" value="CAK9257052.1"/>
    <property type="molecule type" value="Genomic_DNA"/>
</dbReference>
<feature type="region of interest" description="Disordered" evidence="3">
    <location>
        <begin position="218"/>
        <end position="240"/>
    </location>
</feature>
<evidence type="ECO:0000313" key="5">
    <source>
        <dbReference type="Proteomes" id="UP001497444"/>
    </source>
</evidence>
<evidence type="ECO:0000256" key="3">
    <source>
        <dbReference type="SAM" id="MobiDB-lite"/>
    </source>
</evidence>
<sequence>MPQMNDPFALQMTPELMRQFTKEHLYEPQKCVRPKQQPPPPPPPQRTVMRRQMGMEMMFPGDKMGGYGIVADTGGSMCQNDRDMVAMEVPALKLDDFQNIGFGSVHGGGGGGGGGDRLLEGGSYGKGIEWLDIMSDLQPCESTKSSALPVVVDAWQDDFSLARNLCIRSDPAKEVGASQPWRVCYDVLPLQSLQVPEEDYEMPNDLHLLQQIGQIQEQQQQKQQHFQQGATEPTRAEIREHPKLEVDTGERETGVDESDHYFGGDCDHGVQLVHLLLECAEAMDGGHSIVSAILRQLRDLSSPYGDPMQRVAAYFCDALMCRLAKLNGEVDASVSLGHAEDSMEMSLVANFALNEACPYSKFAHLTANQAILEAVGDATHVHIIDFGIMQGVQWAALLQAVAARPRGKPLPKIRITGISTPKLGYDTPPHLLSTGKRLCAFAALLNIELQFCPIVAQLEEVDLGMLHVDPTEKVAVNFMLQLYKLLGNVSNSLQPLLRLVNSLKPAVVTLTEYDVSLNGPAFQPRFVDALHFYCAIFDSLDATMPRNGQDRLNVESMFLAKEIENIVACEGCECKERHECSEQWCNIMQASGFHNAPLSHYTNSQAQQLLWQYCDNFRLQPVSGCLSLGWQDRPLITVSAWHCT</sequence>
<keyword evidence="1" id="KW-0805">Transcription regulation</keyword>
<dbReference type="PANTHER" id="PTHR31636">
    <property type="entry name" value="OSJNBA0084A10.13 PROTEIN-RELATED"/>
    <property type="match status" value="1"/>
</dbReference>
<keyword evidence="2" id="KW-0804">Transcription</keyword>
<dbReference type="Pfam" id="PF03514">
    <property type="entry name" value="GRAS"/>
    <property type="match status" value="1"/>
</dbReference>
<evidence type="ECO:0000256" key="1">
    <source>
        <dbReference type="ARBA" id="ARBA00023015"/>
    </source>
</evidence>
<feature type="compositionally biased region" description="Low complexity" evidence="3">
    <location>
        <begin position="218"/>
        <end position="228"/>
    </location>
</feature>
<evidence type="ECO:0000313" key="4">
    <source>
        <dbReference type="EMBL" id="CAK9257052.1"/>
    </source>
</evidence>
<accession>A0ABP0VUI6</accession>
<keyword evidence="5" id="KW-1185">Reference proteome</keyword>
<dbReference type="PROSITE" id="PS50985">
    <property type="entry name" value="GRAS"/>
    <property type="match status" value="1"/>
</dbReference>
<dbReference type="InterPro" id="IPR005202">
    <property type="entry name" value="TF_GRAS"/>
</dbReference>
<dbReference type="Proteomes" id="UP001497444">
    <property type="component" value="Chromosome 10"/>
</dbReference>